<dbReference type="Proteomes" id="UP000191980">
    <property type="component" value="Unassembled WGS sequence"/>
</dbReference>
<keyword evidence="1" id="KW-0812">Transmembrane</keyword>
<evidence type="ECO:0000313" key="3">
    <source>
        <dbReference type="Proteomes" id="UP000191980"/>
    </source>
</evidence>
<name>A0A1V8M9Q1_9GAMM</name>
<proteinExistence type="predicted"/>
<dbReference type="EMBL" id="LPUF01000001">
    <property type="protein sequence ID" value="OQK18334.1"/>
    <property type="molecule type" value="Genomic_DNA"/>
</dbReference>
<dbReference type="InterPro" id="IPR049823">
    <property type="entry name" value="XrtH_assoc"/>
</dbReference>
<comment type="caution">
    <text evidence="2">The sequence shown here is derived from an EMBL/GenBank/DDBJ whole genome shotgun (WGS) entry which is preliminary data.</text>
</comment>
<feature type="transmembrane region" description="Helical" evidence="1">
    <location>
        <begin position="88"/>
        <end position="107"/>
    </location>
</feature>
<evidence type="ECO:0000256" key="1">
    <source>
        <dbReference type="SAM" id="Phobius"/>
    </source>
</evidence>
<feature type="transmembrane region" description="Helical" evidence="1">
    <location>
        <begin position="113"/>
        <end position="132"/>
    </location>
</feature>
<dbReference type="NCBIfam" id="NF041730">
    <property type="entry name" value="XrtH_assoc"/>
    <property type="match status" value="1"/>
</dbReference>
<reference evidence="2 3" key="1">
    <citation type="submission" date="2015-12" db="EMBL/GenBank/DDBJ databases">
        <authorList>
            <person name="Shamseldin A."/>
            <person name="Moawad H."/>
            <person name="Abd El-Rahim W.M."/>
            <person name="Sadowsky M.J."/>
        </authorList>
    </citation>
    <scope>NUCLEOTIDE SEQUENCE [LARGE SCALE GENOMIC DNA]</scope>
    <source>
        <strain evidence="2 3">WF1</strain>
    </source>
</reference>
<evidence type="ECO:0000313" key="2">
    <source>
        <dbReference type="EMBL" id="OQK18334.1"/>
    </source>
</evidence>
<keyword evidence="1" id="KW-0472">Membrane</keyword>
<gene>
    <name evidence="2" type="ORF">AU255_11110</name>
</gene>
<feature type="transmembrane region" description="Helical" evidence="1">
    <location>
        <begin position="6"/>
        <end position="27"/>
    </location>
</feature>
<organism evidence="2 3">
    <name type="scientific">Methyloprofundus sedimenti</name>
    <dbReference type="NCBI Taxonomy" id="1420851"/>
    <lineage>
        <taxon>Bacteria</taxon>
        <taxon>Pseudomonadati</taxon>
        <taxon>Pseudomonadota</taxon>
        <taxon>Gammaproteobacteria</taxon>
        <taxon>Methylococcales</taxon>
        <taxon>Methylococcaceae</taxon>
        <taxon>Methyloprofundus</taxon>
    </lineage>
</organism>
<sequence length="202" mass="22786">MQINPLTAFIIKVFLCLPLCYWGWYYFADLTTWIVISVAEPLLQSVFPKLIIGIEQSGSLVEVIAEVTVPAQNTPRGMVAELPIPVNPLIYSYGLPLGLALTLASPFSFFRTLGVIFINLFLFLLIQVWGIGFESTKVLFLQMSPELIGNIRLPSWQMDCIALGYQFGVLILPAVTPVIIWVVFYQSFIVRFTPVLLRKNRL</sequence>
<dbReference type="AlphaFoldDB" id="A0A1V8M9Q1"/>
<keyword evidence="1" id="KW-1133">Transmembrane helix</keyword>
<protein>
    <submittedName>
        <fullName evidence="2">Uncharacterized protein</fullName>
    </submittedName>
</protein>
<accession>A0A1V8M9Q1</accession>
<keyword evidence="3" id="KW-1185">Reference proteome</keyword>